<accession>A0ACB8QHC9</accession>
<comment type="caution">
    <text evidence="1">The sequence shown here is derived from an EMBL/GenBank/DDBJ whole genome shotgun (WGS) entry which is preliminary data.</text>
</comment>
<gene>
    <name evidence="1" type="ORF">K488DRAFT_52891</name>
</gene>
<evidence type="ECO:0000313" key="1">
    <source>
        <dbReference type="EMBL" id="KAI0031077.1"/>
    </source>
</evidence>
<name>A0ACB8QHC9_9AGAM</name>
<sequence length="463" mass="50515">MPFLDLPIDILAIIIDDLDIPEWIALLKTCRVLHAAVERYGWRSRLMRSPRDTRSTFKALSEWCAFEQVKYHVMTDKAWARRRLAAFALCHPWKGRLQPVLAINNSMLVVAAGHILYSYIFARRAAEGDAPPVRAECTYLLGSTHGDVTALVFVPDGGGERTVFAGYTDGLLERIELPRPTCDEKQVSLIDLGPPIRTKYYHHFGDLIEALSYERDGLLSFTSSGSSALFQPSTSTITSTLTLANARGWSAYNAGPYAAFGTASDDPLVVYDITPSGLSTSPLATLSPLPNDSRGPLRLAVYGISRAPSCAPWGASSQTLLSGWYDGFVHLHDLRTPLFHPTLSFYDPWQYEPVYAVGGAGPHVAAGAARHSVVAFWDARAPRGAGWSVHAPGNDPSPVYALALEDGRLFGATQSRAFALDFGPGVRMSTYPHVDVVGGFKDPWAKNGVGHRVTKYGHETGLL</sequence>
<protein>
    <submittedName>
        <fullName evidence="1">Uncharacterized protein</fullName>
    </submittedName>
</protein>
<dbReference type="Proteomes" id="UP000814128">
    <property type="component" value="Unassembled WGS sequence"/>
</dbReference>
<dbReference type="EMBL" id="MU273594">
    <property type="protein sequence ID" value="KAI0031077.1"/>
    <property type="molecule type" value="Genomic_DNA"/>
</dbReference>
<organism evidence="1 2">
    <name type="scientific">Vararia minispora EC-137</name>
    <dbReference type="NCBI Taxonomy" id="1314806"/>
    <lineage>
        <taxon>Eukaryota</taxon>
        <taxon>Fungi</taxon>
        <taxon>Dikarya</taxon>
        <taxon>Basidiomycota</taxon>
        <taxon>Agaricomycotina</taxon>
        <taxon>Agaricomycetes</taxon>
        <taxon>Russulales</taxon>
        <taxon>Lachnocladiaceae</taxon>
        <taxon>Vararia</taxon>
    </lineage>
</organism>
<evidence type="ECO:0000313" key="2">
    <source>
        <dbReference type="Proteomes" id="UP000814128"/>
    </source>
</evidence>
<reference evidence="1" key="1">
    <citation type="submission" date="2021-02" db="EMBL/GenBank/DDBJ databases">
        <authorList>
            <consortium name="DOE Joint Genome Institute"/>
            <person name="Ahrendt S."/>
            <person name="Looney B.P."/>
            <person name="Miyauchi S."/>
            <person name="Morin E."/>
            <person name="Drula E."/>
            <person name="Courty P.E."/>
            <person name="Chicoki N."/>
            <person name="Fauchery L."/>
            <person name="Kohler A."/>
            <person name="Kuo A."/>
            <person name="Labutti K."/>
            <person name="Pangilinan J."/>
            <person name="Lipzen A."/>
            <person name="Riley R."/>
            <person name="Andreopoulos W."/>
            <person name="He G."/>
            <person name="Johnson J."/>
            <person name="Barry K.W."/>
            <person name="Grigoriev I.V."/>
            <person name="Nagy L."/>
            <person name="Hibbett D."/>
            <person name="Henrissat B."/>
            <person name="Matheny P.B."/>
            <person name="Labbe J."/>
            <person name="Martin F."/>
        </authorList>
    </citation>
    <scope>NUCLEOTIDE SEQUENCE</scope>
    <source>
        <strain evidence="1">EC-137</strain>
    </source>
</reference>
<keyword evidence="2" id="KW-1185">Reference proteome</keyword>
<proteinExistence type="predicted"/>
<reference evidence="1" key="2">
    <citation type="journal article" date="2022" name="New Phytol.">
        <title>Evolutionary transition to the ectomycorrhizal habit in the genomes of a hyperdiverse lineage of mushroom-forming fungi.</title>
        <authorList>
            <person name="Looney B."/>
            <person name="Miyauchi S."/>
            <person name="Morin E."/>
            <person name="Drula E."/>
            <person name="Courty P.E."/>
            <person name="Kohler A."/>
            <person name="Kuo A."/>
            <person name="LaButti K."/>
            <person name="Pangilinan J."/>
            <person name="Lipzen A."/>
            <person name="Riley R."/>
            <person name="Andreopoulos W."/>
            <person name="He G."/>
            <person name="Johnson J."/>
            <person name="Nolan M."/>
            <person name="Tritt A."/>
            <person name="Barry K.W."/>
            <person name="Grigoriev I.V."/>
            <person name="Nagy L.G."/>
            <person name="Hibbett D."/>
            <person name="Henrissat B."/>
            <person name="Matheny P.B."/>
            <person name="Labbe J."/>
            <person name="Martin F.M."/>
        </authorList>
    </citation>
    <scope>NUCLEOTIDE SEQUENCE</scope>
    <source>
        <strain evidence="1">EC-137</strain>
    </source>
</reference>